<evidence type="ECO:0000256" key="9">
    <source>
        <dbReference type="PIRSR" id="PIRSR000362-1"/>
    </source>
</evidence>
<protein>
    <recommendedName>
        <fullName evidence="3">ferredoxin--NADP(+) reductase</fullName>
        <ecNumber evidence="3">1.18.1.2</ecNumber>
    </recommendedName>
</protein>
<dbReference type="Gene3D" id="3.40.50.720">
    <property type="entry name" value="NAD(P)-binding Rossmann-like Domain"/>
    <property type="match status" value="1"/>
</dbReference>
<dbReference type="PRINTS" id="PR00368">
    <property type="entry name" value="FADPNR"/>
</dbReference>
<evidence type="ECO:0000313" key="14">
    <source>
        <dbReference type="Proteomes" id="UP000431744"/>
    </source>
</evidence>
<reference evidence="13 14" key="1">
    <citation type="submission" date="2019-09" db="EMBL/GenBank/DDBJ databases">
        <title>Phylogeny of genus Pseudoclavibacter and closely related genus.</title>
        <authorList>
            <person name="Li Y."/>
        </authorList>
    </citation>
    <scope>NUCLEOTIDE SEQUENCE [LARGE SCALE GENOMIC DNA]</scope>
    <source>
        <strain evidence="13 14">EGI 60007</strain>
    </source>
</reference>
<dbReference type="InterPro" id="IPR021163">
    <property type="entry name" value="Ferredox_Rdtase_adrenod"/>
</dbReference>
<evidence type="ECO:0000256" key="4">
    <source>
        <dbReference type="ARBA" id="ARBA00022630"/>
    </source>
</evidence>
<feature type="binding site" evidence="9">
    <location>
        <position position="82"/>
    </location>
    <ligand>
        <name>FAD</name>
        <dbReference type="ChEBI" id="CHEBI:57692"/>
    </ligand>
</feature>
<feature type="binding site" evidence="10">
    <location>
        <begin position="198"/>
        <end position="201"/>
    </location>
    <ligand>
        <name>NADP(+)</name>
        <dbReference type="ChEBI" id="CHEBI:58349"/>
    </ligand>
</feature>
<dbReference type="InterPro" id="IPR023753">
    <property type="entry name" value="FAD/NAD-binding_dom"/>
</dbReference>
<dbReference type="AlphaFoldDB" id="A0A6H9WJ52"/>
<dbReference type="EC" id="1.18.1.2" evidence="3"/>
<comment type="similarity">
    <text evidence="2">Belongs to the ferredoxin--NADP reductase type 1 family.</text>
</comment>
<dbReference type="EMBL" id="WBJY01000004">
    <property type="protein sequence ID" value="KAB1646746.1"/>
    <property type="molecule type" value="Genomic_DNA"/>
</dbReference>
<dbReference type="OrthoDB" id="289202at2"/>
<dbReference type="InterPro" id="IPR055275">
    <property type="entry name" value="Ferredox_Rdtase"/>
</dbReference>
<comment type="caution">
    <text evidence="13">The sequence shown here is derived from an EMBL/GenBank/DDBJ whole genome shotgun (WGS) entry which is preliminary data.</text>
</comment>
<evidence type="ECO:0000256" key="6">
    <source>
        <dbReference type="ARBA" id="ARBA00022857"/>
    </source>
</evidence>
<evidence type="ECO:0000256" key="10">
    <source>
        <dbReference type="PIRSR" id="PIRSR000362-2"/>
    </source>
</evidence>
<feature type="compositionally biased region" description="Low complexity" evidence="11">
    <location>
        <begin position="1"/>
        <end position="15"/>
    </location>
</feature>
<evidence type="ECO:0000256" key="11">
    <source>
        <dbReference type="SAM" id="MobiDB-lite"/>
    </source>
</evidence>
<comment type="cofactor">
    <cofactor evidence="1 9">
        <name>FAD</name>
        <dbReference type="ChEBI" id="CHEBI:57692"/>
    </cofactor>
</comment>
<dbReference type="PANTHER" id="PTHR48467:SF1">
    <property type="entry name" value="GLUTAMATE SYNTHASE 1 [NADH], CHLOROPLASTIC-LIKE"/>
    <property type="match status" value="1"/>
</dbReference>
<evidence type="ECO:0000313" key="13">
    <source>
        <dbReference type="EMBL" id="KAB1646746.1"/>
    </source>
</evidence>
<keyword evidence="4" id="KW-0285">Flavoprotein</keyword>
<keyword evidence="5 9" id="KW-0274">FAD</keyword>
<keyword evidence="6 10" id="KW-0521">NADP</keyword>
<sequence length="515" mass="55212">MRPQASQPSTSTASTRSRRQPSARPERHDPVTSSSTSDLRVAIVGAGPAGIYAGNLLGTSVRDAGGTVAIDLFESLPAPYGLIRYGVAPDHPRIKGIVTSLHEMLDATPGGDDVAPRRNIRFIGNVEIGRDLALDELRQRYDAVILATGAMRDAELDIPGILRPGSFGAADFVAWYDGHPDVPRDWPLDRREVAVIGNGNVALDVARMLAKHDVDLRATEVADNVLAGLGASAVTDVHVFGRRGPADIKFTPIELRELGEVPNVDIVLYDDDFAGNAADPANARNNQLKVMLRLLNGWRSRPLTGAPRRLHLHFFHAPVEVLGDDRDGEGHVSGVRFERTEPDGRGGVRGTGEHRDIAVQQVYRAVGYAGTRVEGAPFDERTGVIPNIEGRVMETAALGGAAAGGAAVVPGLYATGWIKRGPVGLIGHTKSDAMETVAHLVADARAGALPARAVEGDVLELLDAREVPFTTWDGWRALDAHERELGAGHEYPRERVKVVPRNEQTAISREGVLVP</sequence>
<keyword evidence="7" id="KW-0560">Oxidoreductase</keyword>
<dbReference type="SUPFAM" id="SSF51971">
    <property type="entry name" value="Nucleotide-binding domain"/>
    <property type="match status" value="1"/>
</dbReference>
<evidence type="ECO:0000259" key="12">
    <source>
        <dbReference type="Pfam" id="PF07992"/>
    </source>
</evidence>
<feature type="binding site" evidence="9">
    <location>
        <begin position="424"/>
        <end position="426"/>
    </location>
    <ligand>
        <name>FAD</name>
        <dbReference type="ChEBI" id="CHEBI:57692"/>
    </ligand>
</feature>
<feature type="region of interest" description="Disordered" evidence="11">
    <location>
        <begin position="1"/>
        <end position="37"/>
    </location>
</feature>
<dbReference type="InterPro" id="IPR036188">
    <property type="entry name" value="FAD/NAD-bd_sf"/>
</dbReference>
<evidence type="ECO:0000256" key="3">
    <source>
        <dbReference type="ARBA" id="ARBA00013223"/>
    </source>
</evidence>
<evidence type="ECO:0000256" key="8">
    <source>
        <dbReference type="ARBA" id="ARBA00047776"/>
    </source>
</evidence>
<feature type="binding site" evidence="9">
    <location>
        <position position="74"/>
    </location>
    <ligand>
        <name>FAD</name>
        <dbReference type="ChEBI" id="CHEBI:57692"/>
    </ligand>
</feature>
<feature type="binding site" evidence="10">
    <location>
        <position position="254"/>
    </location>
    <ligand>
        <name>NADP(+)</name>
        <dbReference type="ChEBI" id="CHEBI:58349"/>
    </ligand>
</feature>
<dbReference type="Pfam" id="PF07992">
    <property type="entry name" value="Pyr_redox_2"/>
    <property type="match status" value="1"/>
</dbReference>
<keyword evidence="14" id="KW-1185">Reference proteome</keyword>
<feature type="binding site" evidence="9">
    <location>
        <position position="49"/>
    </location>
    <ligand>
        <name>FAD</name>
        <dbReference type="ChEBI" id="CHEBI:57692"/>
    </ligand>
</feature>
<feature type="binding site" evidence="10">
    <location>
        <position position="424"/>
    </location>
    <ligand>
        <name>NADP(+)</name>
        <dbReference type="ChEBI" id="CHEBI:58349"/>
    </ligand>
</feature>
<feature type="binding site" evidence="9">
    <location>
        <position position="128"/>
    </location>
    <ligand>
        <name>FAD</name>
        <dbReference type="ChEBI" id="CHEBI:57692"/>
    </ligand>
</feature>
<feature type="binding site" evidence="10">
    <location>
        <begin position="242"/>
        <end position="243"/>
    </location>
    <ligand>
        <name>NADP(+)</name>
        <dbReference type="ChEBI" id="CHEBI:58349"/>
    </ligand>
</feature>
<gene>
    <name evidence="13" type="ORF">F8O04_13450</name>
</gene>
<evidence type="ECO:0000256" key="2">
    <source>
        <dbReference type="ARBA" id="ARBA00008312"/>
    </source>
</evidence>
<evidence type="ECO:0000256" key="1">
    <source>
        <dbReference type="ARBA" id="ARBA00001974"/>
    </source>
</evidence>
<dbReference type="PRINTS" id="PR00469">
    <property type="entry name" value="PNDRDTASEII"/>
</dbReference>
<evidence type="ECO:0000256" key="7">
    <source>
        <dbReference type="ARBA" id="ARBA00023002"/>
    </source>
</evidence>
<dbReference type="PIRSF" id="PIRSF000362">
    <property type="entry name" value="FNR"/>
    <property type="match status" value="1"/>
</dbReference>
<name>A0A6H9WJ52_9MICO</name>
<proteinExistence type="inferred from homology"/>
<dbReference type="Proteomes" id="UP000431744">
    <property type="component" value="Unassembled WGS sequence"/>
</dbReference>
<evidence type="ECO:0000256" key="5">
    <source>
        <dbReference type="ARBA" id="ARBA00022827"/>
    </source>
</evidence>
<comment type="catalytic activity">
    <reaction evidence="8">
        <text>2 reduced [2Fe-2S]-[ferredoxin] + NADP(+) + H(+) = 2 oxidized [2Fe-2S]-[ferredoxin] + NADPH</text>
        <dbReference type="Rhea" id="RHEA:20125"/>
        <dbReference type="Rhea" id="RHEA-COMP:10000"/>
        <dbReference type="Rhea" id="RHEA-COMP:10001"/>
        <dbReference type="ChEBI" id="CHEBI:15378"/>
        <dbReference type="ChEBI" id="CHEBI:33737"/>
        <dbReference type="ChEBI" id="CHEBI:33738"/>
        <dbReference type="ChEBI" id="CHEBI:57783"/>
        <dbReference type="ChEBI" id="CHEBI:58349"/>
        <dbReference type="EC" id="1.18.1.2"/>
    </reaction>
</comment>
<dbReference type="GO" id="GO:0004324">
    <property type="term" value="F:ferredoxin-NADP+ reductase activity"/>
    <property type="evidence" value="ECO:0007669"/>
    <property type="project" value="UniProtKB-EC"/>
</dbReference>
<dbReference type="PANTHER" id="PTHR48467">
    <property type="entry name" value="GLUTAMATE SYNTHASE 1 [NADH], CHLOROPLASTIC-LIKE"/>
    <property type="match status" value="1"/>
</dbReference>
<dbReference type="Gene3D" id="3.50.50.60">
    <property type="entry name" value="FAD/NAD(P)-binding domain"/>
    <property type="match status" value="1"/>
</dbReference>
<feature type="binding site" evidence="9">
    <location>
        <position position="417"/>
    </location>
    <ligand>
        <name>FAD</name>
        <dbReference type="ChEBI" id="CHEBI:57692"/>
    </ligand>
</feature>
<organism evidence="13 14">
    <name type="scientific">Pseudoclavibacter endophyticus</name>
    <dbReference type="NCBI Taxonomy" id="1778590"/>
    <lineage>
        <taxon>Bacteria</taxon>
        <taxon>Bacillati</taxon>
        <taxon>Actinomycetota</taxon>
        <taxon>Actinomycetes</taxon>
        <taxon>Micrococcales</taxon>
        <taxon>Microbacteriaceae</taxon>
        <taxon>Pseudoclavibacter</taxon>
    </lineage>
</organism>
<feature type="domain" description="FAD/NAD(P)-binding" evidence="12">
    <location>
        <begin position="40"/>
        <end position="230"/>
    </location>
</feature>
<accession>A0A6H9WJ52</accession>